<proteinExistence type="predicted"/>
<evidence type="ECO:0000313" key="1">
    <source>
        <dbReference type="EMBL" id="TFK72865.1"/>
    </source>
</evidence>
<evidence type="ECO:0000313" key="2">
    <source>
        <dbReference type="Proteomes" id="UP000308600"/>
    </source>
</evidence>
<sequence>MSMTSSAAESSEYLSTLVVQSHDAHRPKFPADIERLIFEQAARDHRPNLTALMLVARRVKPWLEPILYSIVVRRNVRNGRKGYSPPTKNLSKYAHHVRSFLVYFHLDEATLLRHLTLCKNLTIKTRANRKLSTTTYQIGLVSGSRGVLLALSQLPLRQLGIHLGALPEFTDGSIAVNFLAPPFRNLTHLEIMDVSSTWERLDGFRDLPNLRYLSVAIIDLDLIKRILDQDQSEGIRVLVFLGASRCRSTYDRIVCRCDELEVTVDDWIAGVESKKCFWDIAEEMVMERRANRR</sequence>
<dbReference type="EMBL" id="ML208281">
    <property type="protein sequence ID" value="TFK72865.1"/>
    <property type="molecule type" value="Genomic_DNA"/>
</dbReference>
<dbReference type="Proteomes" id="UP000308600">
    <property type="component" value="Unassembled WGS sequence"/>
</dbReference>
<name>A0ACD3B419_9AGAR</name>
<protein>
    <submittedName>
        <fullName evidence="1">Uncharacterized protein</fullName>
    </submittedName>
</protein>
<gene>
    <name evidence="1" type="ORF">BDN72DRAFT_957041</name>
</gene>
<reference evidence="1 2" key="1">
    <citation type="journal article" date="2019" name="Nat. Ecol. Evol.">
        <title>Megaphylogeny resolves global patterns of mushroom evolution.</title>
        <authorList>
            <person name="Varga T."/>
            <person name="Krizsan K."/>
            <person name="Foldi C."/>
            <person name="Dima B."/>
            <person name="Sanchez-Garcia M."/>
            <person name="Sanchez-Ramirez S."/>
            <person name="Szollosi G.J."/>
            <person name="Szarkandi J.G."/>
            <person name="Papp V."/>
            <person name="Albert L."/>
            <person name="Andreopoulos W."/>
            <person name="Angelini C."/>
            <person name="Antonin V."/>
            <person name="Barry K.W."/>
            <person name="Bougher N.L."/>
            <person name="Buchanan P."/>
            <person name="Buyck B."/>
            <person name="Bense V."/>
            <person name="Catcheside P."/>
            <person name="Chovatia M."/>
            <person name="Cooper J."/>
            <person name="Damon W."/>
            <person name="Desjardin D."/>
            <person name="Finy P."/>
            <person name="Geml J."/>
            <person name="Haridas S."/>
            <person name="Hughes K."/>
            <person name="Justo A."/>
            <person name="Karasinski D."/>
            <person name="Kautmanova I."/>
            <person name="Kiss B."/>
            <person name="Kocsube S."/>
            <person name="Kotiranta H."/>
            <person name="LaButti K.M."/>
            <person name="Lechner B.E."/>
            <person name="Liimatainen K."/>
            <person name="Lipzen A."/>
            <person name="Lukacs Z."/>
            <person name="Mihaltcheva S."/>
            <person name="Morgado L.N."/>
            <person name="Niskanen T."/>
            <person name="Noordeloos M.E."/>
            <person name="Ohm R.A."/>
            <person name="Ortiz-Santana B."/>
            <person name="Ovrebo C."/>
            <person name="Racz N."/>
            <person name="Riley R."/>
            <person name="Savchenko A."/>
            <person name="Shiryaev A."/>
            <person name="Soop K."/>
            <person name="Spirin V."/>
            <person name="Szebenyi C."/>
            <person name="Tomsovsky M."/>
            <person name="Tulloss R.E."/>
            <person name="Uehling J."/>
            <person name="Grigoriev I.V."/>
            <person name="Vagvolgyi C."/>
            <person name="Papp T."/>
            <person name="Martin F.M."/>
            <person name="Miettinen O."/>
            <person name="Hibbett D.S."/>
            <person name="Nagy L.G."/>
        </authorList>
    </citation>
    <scope>NUCLEOTIDE SEQUENCE [LARGE SCALE GENOMIC DNA]</scope>
    <source>
        <strain evidence="1 2">NL-1719</strain>
    </source>
</reference>
<keyword evidence="2" id="KW-1185">Reference proteome</keyword>
<organism evidence="1 2">
    <name type="scientific">Pluteus cervinus</name>
    <dbReference type="NCBI Taxonomy" id="181527"/>
    <lineage>
        <taxon>Eukaryota</taxon>
        <taxon>Fungi</taxon>
        <taxon>Dikarya</taxon>
        <taxon>Basidiomycota</taxon>
        <taxon>Agaricomycotina</taxon>
        <taxon>Agaricomycetes</taxon>
        <taxon>Agaricomycetidae</taxon>
        <taxon>Agaricales</taxon>
        <taxon>Pluteineae</taxon>
        <taxon>Pluteaceae</taxon>
        <taxon>Pluteus</taxon>
    </lineage>
</organism>
<accession>A0ACD3B419</accession>